<dbReference type="AlphaFoldDB" id="A0A4Y5YIN6"/>
<dbReference type="InterPro" id="IPR032720">
    <property type="entry name" value="Cys_rich_CWC"/>
</dbReference>
<dbReference type="RefSeq" id="WP_140235191.1">
    <property type="nucleotide sequence ID" value="NZ_CP041036.1"/>
</dbReference>
<evidence type="ECO:0000313" key="2">
    <source>
        <dbReference type="Proteomes" id="UP000319809"/>
    </source>
</evidence>
<gene>
    <name evidence="1" type="ORF">FH971_17855</name>
</gene>
<evidence type="ECO:0000313" key="1">
    <source>
        <dbReference type="EMBL" id="QDE32661.1"/>
    </source>
</evidence>
<accession>A0A4Y5YIN6</accession>
<protein>
    <submittedName>
        <fullName evidence="1">Cysteine-rich CWC family protein</fullName>
    </submittedName>
</protein>
<dbReference type="Proteomes" id="UP000319809">
    <property type="component" value="Chromosome"/>
</dbReference>
<name>A0A4Y5YIN6_9GAMM</name>
<keyword evidence="2" id="KW-1185">Reference proteome</keyword>
<reference evidence="1 2" key="1">
    <citation type="submission" date="2019-06" db="EMBL/GenBank/DDBJ databases">
        <title>The genome of Shewanella sp. SM1901.</title>
        <authorList>
            <person name="Cha Q."/>
        </authorList>
    </citation>
    <scope>NUCLEOTIDE SEQUENCE [LARGE SCALE GENOMIC DNA]</scope>
    <source>
        <strain evidence="1 2">SM1901</strain>
    </source>
</reference>
<dbReference type="Pfam" id="PF14375">
    <property type="entry name" value="Cys_rich_CWC"/>
    <property type="match status" value="1"/>
</dbReference>
<dbReference type="EMBL" id="CP041036">
    <property type="protein sequence ID" value="QDE32661.1"/>
    <property type="molecule type" value="Genomic_DNA"/>
</dbReference>
<organism evidence="1 2">
    <name type="scientific">Shewanella polaris</name>
    <dbReference type="NCBI Taxonomy" id="2588449"/>
    <lineage>
        <taxon>Bacteria</taxon>
        <taxon>Pseudomonadati</taxon>
        <taxon>Pseudomonadota</taxon>
        <taxon>Gammaproteobacteria</taxon>
        <taxon>Alteromonadales</taxon>
        <taxon>Shewanellaceae</taxon>
        <taxon>Shewanella</taxon>
    </lineage>
</organism>
<dbReference type="KEGG" id="spol:FH971_17855"/>
<sequence length="84" mass="9267">MTLLISTAQTCPLCQQANDCAMVQGLDISACWCAKQPLHMPSVIAQNKTINFLAGFPDNQCICQSCMLKLMQQSDIDPVEIYMP</sequence>
<proteinExistence type="predicted"/>